<dbReference type="Pfam" id="PF00408">
    <property type="entry name" value="PGM_PMM_IV"/>
    <property type="match status" value="1"/>
</dbReference>
<gene>
    <name evidence="13" type="primary">glmM</name>
    <name evidence="13" type="ORF">ENT89_05925</name>
    <name evidence="12" type="ORF">ENX77_02220</name>
</gene>
<dbReference type="CDD" id="cd03087">
    <property type="entry name" value="PGM_like1"/>
    <property type="match status" value="1"/>
</dbReference>
<dbReference type="FunFam" id="3.40.120.10:FF:000001">
    <property type="entry name" value="Phosphoglucosamine mutase"/>
    <property type="match status" value="1"/>
</dbReference>
<dbReference type="AlphaFoldDB" id="A0A7C4WCC5"/>
<evidence type="ECO:0000259" key="9">
    <source>
        <dbReference type="Pfam" id="PF02878"/>
    </source>
</evidence>
<dbReference type="InterPro" id="IPR005844">
    <property type="entry name" value="A-D-PHexomutase_a/b/a-I"/>
</dbReference>
<evidence type="ECO:0000259" key="8">
    <source>
        <dbReference type="Pfam" id="PF00408"/>
    </source>
</evidence>
<dbReference type="InterPro" id="IPR016055">
    <property type="entry name" value="A-D-PHexomutase_a/b/a-I/II/III"/>
</dbReference>
<dbReference type="InterPro" id="IPR005845">
    <property type="entry name" value="A-D-PHexomutase_a/b/a-II"/>
</dbReference>
<dbReference type="GO" id="GO:0005975">
    <property type="term" value="P:carbohydrate metabolic process"/>
    <property type="evidence" value="ECO:0007669"/>
    <property type="project" value="InterPro"/>
</dbReference>
<reference evidence="13" key="1">
    <citation type="journal article" date="2020" name="mSystems">
        <title>Genome- and Community-Level Interaction Insights into Carbon Utilization and Element Cycling Functions of Hydrothermarchaeota in Hydrothermal Sediment.</title>
        <authorList>
            <person name="Zhou Z."/>
            <person name="Liu Y."/>
            <person name="Xu W."/>
            <person name="Pan J."/>
            <person name="Luo Z.H."/>
            <person name="Li M."/>
        </authorList>
    </citation>
    <scope>NUCLEOTIDE SEQUENCE [LARGE SCALE GENOMIC DNA]</scope>
    <source>
        <strain evidence="13">SpSt-62</strain>
        <strain evidence="12">SpSt-97</strain>
    </source>
</reference>
<dbReference type="GO" id="GO:0000287">
    <property type="term" value="F:magnesium ion binding"/>
    <property type="evidence" value="ECO:0007669"/>
    <property type="project" value="InterPro"/>
</dbReference>
<feature type="domain" description="Alpha-D-phosphohexomutase C-terminal" evidence="8">
    <location>
        <begin position="371"/>
        <end position="434"/>
    </location>
</feature>
<dbReference type="InterPro" id="IPR005843">
    <property type="entry name" value="A-D-PHexomutase_C"/>
</dbReference>
<evidence type="ECO:0000256" key="3">
    <source>
        <dbReference type="ARBA" id="ARBA00022553"/>
    </source>
</evidence>
<dbReference type="Pfam" id="PF02878">
    <property type="entry name" value="PGM_PMM_I"/>
    <property type="match status" value="1"/>
</dbReference>
<dbReference type="InterPro" id="IPR036900">
    <property type="entry name" value="A-D-PHexomutase_C_sf"/>
</dbReference>
<dbReference type="NCBIfam" id="TIGR03990">
    <property type="entry name" value="Arch_GlmM"/>
    <property type="match status" value="1"/>
</dbReference>
<evidence type="ECO:0000256" key="5">
    <source>
        <dbReference type="ARBA" id="ARBA00022842"/>
    </source>
</evidence>
<dbReference type="InterPro" id="IPR016066">
    <property type="entry name" value="A-D-PHexomutase_CS"/>
</dbReference>
<keyword evidence="6 13" id="KW-0413">Isomerase</keyword>
<dbReference type="InterPro" id="IPR005846">
    <property type="entry name" value="A-D-PHexomutase_a/b/a-III"/>
</dbReference>
<evidence type="ECO:0000256" key="4">
    <source>
        <dbReference type="ARBA" id="ARBA00022723"/>
    </source>
</evidence>
<dbReference type="PANTHER" id="PTHR43771">
    <property type="entry name" value="PHOSPHOMANNOMUTASE"/>
    <property type="match status" value="1"/>
</dbReference>
<dbReference type="Gene3D" id="3.40.120.10">
    <property type="entry name" value="Alpha-D-Glucose-1,6-Bisphosphate, subunit A, domain 3"/>
    <property type="match status" value="3"/>
</dbReference>
<evidence type="ECO:0000259" key="10">
    <source>
        <dbReference type="Pfam" id="PF02879"/>
    </source>
</evidence>
<keyword evidence="3" id="KW-0597">Phosphoprotein</keyword>
<dbReference type="EMBL" id="DTPI01000013">
    <property type="protein sequence ID" value="HGE65933.1"/>
    <property type="molecule type" value="Genomic_DNA"/>
</dbReference>
<dbReference type="GO" id="GO:0008966">
    <property type="term" value="F:phosphoglucosamine mutase activity"/>
    <property type="evidence" value="ECO:0007669"/>
    <property type="project" value="UniProtKB-EC"/>
</dbReference>
<dbReference type="FunFam" id="3.40.120.10:FF:000003">
    <property type="entry name" value="Phosphoglucosamine mutase"/>
    <property type="match status" value="1"/>
</dbReference>
<dbReference type="PRINTS" id="PR00509">
    <property type="entry name" value="PGMPMM"/>
</dbReference>
<dbReference type="PROSITE" id="PS00710">
    <property type="entry name" value="PGM_PMM"/>
    <property type="match status" value="1"/>
</dbReference>
<accession>A0A7C4WCC5</accession>
<feature type="domain" description="Alpha-D-phosphohexomutase alpha/beta/alpha" evidence="9">
    <location>
        <begin position="3"/>
        <end position="126"/>
    </location>
</feature>
<dbReference type="Gene3D" id="3.30.310.50">
    <property type="entry name" value="Alpha-D-phosphohexomutase, C-terminal domain"/>
    <property type="match status" value="1"/>
</dbReference>
<evidence type="ECO:0000256" key="7">
    <source>
        <dbReference type="RuleBase" id="RU004326"/>
    </source>
</evidence>
<evidence type="ECO:0000256" key="1">
    <source>
        <dbReference type="ARBA" id="ARBA00001946"/>
    </source>
</evidence>
<feature type="domain" description="Alpha-D-phosphohexomutase alpha/beta/alpha" evidence="10">
    <location>
        <begin position="152"/>
        <end position="251"/>
    </location>
</feature>
<evidence type="ECO:0000256" key="6">
    <source>
        <dbReference type="ARBA" id="ARBA00023235"/>
    </source>
</evidence>
<proteinExistence type="inferred from homology"/>
<keyword evidence="5 7" id="KW-0460">Magnesium</keyword>
<sequence>MERKLFGTNGVRGIANEELTVELALDLGKTIASLREGLIAVGMDTRLSSPMFKSAIIAGILSAGGDVVDVGITPTPSLQYYVKESKANAGVIITASHNPREYNGIKFVNNDGTEFTWEQDAEAERVLMSKLFKKAHWNGVGRVYEDDANRIYIEGVIRKVDVSAIADKEFKVVLDCGNGAATFTSPFILKELNCKTFSINCYPDGRFPARQSEPVEENIWELKEVVKSVKANLGVAHDGDADRATFVDEKGNFVSEDVILALMAKHYVEKNGGGIVVTPVSSSKCVEDVVVEAGGKVIYTAVGSPVVAKVMMETNAVFGGEGNGGLIFPEHLLARDGGMSMAKILELMAIENKPLSELVKDIPKYHMFKTKVECRDKKKLLEGLRSEFENANFTDGARIDFEDGWLLIRPSGTEPIARIFAEAKNEKRAKELLEFGVEKVKKILSGYSEITKFS</sequence>
<keyword evidence="4 7" id="KW-0479">Metal-binding</keyword>
<evidence type="ECO:0000256" key="2">
    <source>
        <dbReference type="ARBA" id="ARBA00010231"/>
    </source>
</evidence>
<name>A0A7C4WCC5_9EURY</name>
<comment type="cofactor">
    <cofactor evidence="1">
        <name>Mg(2+)</name>
        <dbReference type="ChEBI" id="CHEBI:18420"/>
    </cofactor>
</comment>
<organism evidence="13">
    <name type="scientific">Geoglobus ahangari</name>
    <dbReference type="NCBI Taxonomy" id="113653"/>
    <lineage>
        <taxon>Archaea</taxon>
        <taxon>Methanobacteriati</taxon>
        <taxon>Methanobacteriota</taxon>
        <taxon>Archaeoglobi</taxon>
        <taxon>Archaeoglobales</taxon>
        <taxon>Archaeoglobaceae</taxon>
        <taxon>Geoglobus</taxon>
    </lineage>
</organism>
<dbReference type="EC" id="5.4.2.10" evidence="13"/>
<dbReference type="PANTHER" id="PTHR43771:SF1">
    <property type="entry name" value="PHOSPHOMANNOMUTASE"/>
    <property type="match status" value="1"/>
</dbReference>
<dbReference type="InterPro" id="IPR024086">
    <property type="entry name" value="GlmM_arc-type"/>
</dbReference>
<comment type="similarity">
    <text evidence="2 7">Belongs to the phosphohexose mutase family.</text>
</comment>
<evidence type="ECO:0000259" key="11">
    <source>
        <dbReference type="Pfam" id="PF02880"/>
    </source>
</evidence>
<dbReference type="EMBL" id="DTAK01000042">
    <property type="protein sequence ID" value="HGU59679.1"/>
    <property type="molecule type" value="Genomic_DNA"/>
</dbReference>
<protein>
    <submittedName>
        <fullName evidence="13">Phosphoglucosamine mutase</fullName>
        <ecNumber evidence="13">5.4.2.10</ecNumber>
    </submittedName>
</protein>
<dbReference type="Pfam" id="PF02879">
    <property type="entry name" value="PGM_PMM_II"/>
    <property type="match status" value="1"/>
</dbReference>
<dbReference type="Pfam" id="PF02880">
    <property type="entry name" value="PGM_PMM_III"/>
    <property type="match status" value="1"/>
</dbReference>
<feature type="domain" description="Alpha-D-phosphohexomutase alpha/beta/alpha" evidence="11">
    <location>
        <begin position="257"/>
        <end position="364"/>
    </location>
</feature>
<dbReference type="SUPFAM" id="SSF53738">
    <property type="entry name" value="Phosphoglucomutase, first 3 domains"/>
    <property type="match status" value="3"/>
</dbReference>
<evidence type="ECO:0000313" key="13">
    <source>
        <dbReference type="EMBL" id="HGU59679.1"/>
    </source>
</evidence>
<evidence type="ECO:0000313" key="12">
    <source>
        <dbReference type="EMBL" id="HGE65933.1"/>
    </source>
</evidence>
<dbReference type="InterPro" id="IPR005841">
    <property type="entry name" value="Alpha-D-phosphohexomutase_SF"/>
</dbReference>
<dbReference type="SUPFAM" id="SSF55957">
    <property type="entry name" value="Phosphoglucomutase, C-terminal domain"/>
    <property type="match status" value="1"/>
</dbReference>
<comment type="caution">
    <text evidence="13">The sequence shown here is derived from an EMBL/GenBank/DDBJ whole genome shotgun (WGS) entry which is preliminary data.</text>
</comment>